<comment type="caution">
    <text evidence="1">The sequence shown here is derived from an EMBL/GenBank/DDBJ whole genome shotgun (WGS) entry which is preliminary data.</text>
</comment>
<proteinExistence type="predicted"/>
<reference evidence="1 2" key="1">
    <citation type="journal article" date="2017" name="ISME J.">
        <title>Potential for microbial H2 and metal transformations associated with novel bacteria and archaea in deep terrestrial subsurface sediments.</title>
        <authorList>
            <person name="Hernsdorf A.W."/>
            <person name="Amano Y."/>
            <person name="Miyakawa K."/>
            <person name="Ise K."/>
            <person name="Suzuki Y."/>
            <person name="Anantharaman K."/>
            <person name="Probst A."/>
            <person name="Burstein D."/>
            <person name="Thomas B.C."/>
            <person name="Banfield J.F."/>
        </authorList>
    </citation>
    <scope>NUCLEOTIDE SEQUENCE [LARGE SCALE GENOMIC DNA]</scope>
    <source>
        <strain evidence="1">HGW-Wallbacteria-1</strain>
    </source>
</reference>
<organism evidence="1 2">
    <name type="scientific">Candidatus Wallbacteria bacterium HGW-Wallbacteria-1</name>
    <dbReference type="NCBI Taxonomy" id="2013854"/>
    <lineage>
        <taxon>Bacteria</taxon>
        <taxon>Candidatus Walliibacteriota</taxon>
    </lineage>
</organism>
<evidence type="ECO:0000313" key="2">
    <source>
        <dbReference type="Proteomes" id="UP000233256"/>
    </source>
</evidence>
<evidence type="ECO:0000313" key="1">
    <source>
        <dbReference type="EMBL" id="PKK87955.1"/>
    </source>
</evidence>
<sequence>MNIQFNVNPKVIICLFLEVCTMKNAQLSELEMKKKIGGWFHKGTVDASTCDLWNVEDPRESIR</sequence>
<protein>
    <submittedName>
        <fullName evidence="1">Uncharacterized protein</fullName>
    </submittedName>
</protein>
<dbReference type="Proteomes" id="UP000233256">
    <property type="component" value="Unassembled WGS sequence"/>
</dbReference>
<accession>A0A2N1PHZ3</accession>
<gene>
    <name evidence="1" type="ORF">CVV64_20830</name>
</gene>
<name>A0A2N1PHZ3_9BACT</name>
<dbReference type="AlphaFoldDB" id="A0A2N1PHZ3"/>
<dbReference type="EMBL" id="PGXC01000079">
    <property type="protein sequence ID" value="PKK87955.1"/>
    <property type="molecule type" value="Genomic_DNA"/>
</dbReference>